<dbReference type="Proteomes" id="UP000001817">
    <property type="component" value="Chromosome 1"/>
</dbReference>
<organism evidence="6 7">
    <name type="scientific">Paraburkholderia xenovorans (strain LB400)</name>
    <dbReference type="NCBI Taxonomy" id="266265"/>
    <lineage>
        <taxon>Bacteria</taxon>
        <taxon>Pseudomonadati</taxon>
        <taxon>Pseudomonadota</taxon>
        <taxon>Betaproteobacteria</taxon>
        <taxon>Burkholderiales</taxon>
        <taxon>Burkholderiaceae</taxon>
        <taxon>Paraburkholderia</taxon>
    </lineage>
</organism>
<dbReference type="RefSeq" id="WP_011487958.1">
    <property type="nucleotide sequence ID" value="NC_007951.1"/>
</dbReference>
<keyword evidence="1 4" id="KW-0812">Transmembrane</keyword>
<feature type="transmembrane region" description="Helical" evidence="4">
    <location>
        <begin position="304"/>
        <end position="323"/>
    </location>
</feature>
<evidence type="ECO:0000256" key="4">
    <source>
        <dbReference type="SAM" id="Phobius"/>
    </source>
</evidence>
<dbReference type="PANTHER" id="PTHR42910">
    <property type="entry name" value="TRANSPORTER SCO4007-RELATED"/>
    <property type="match status" value="1"/>
</dbReference>
<proteinExistence type="predicted"/>
<dbReference type="PROSITE" id="PS50850">
    <property type="entry name" value="MFS"/>
    <property type="match status" value="1"/>
</dbReference>
<evidence type="ECO:0000313" key="7">
    <source>
        <dbReference type="Proteomes" id="UP000001817"/>
    </source>
</evidence>
<dbReference type="PANTHER" id="PTHR42910:SF1">
    <property type="entry name" value="MAJOR FACILITATOR SUPERFAMILY (MFS) PROFILE DOMAIN-CONTAINING PROTEIN"/>
    <property type="match status" value="1"/>
</dbReference>
<name>Q140H6_PARXL</name>
<feature type="transmembrane region" description="Helical" evidence="4">
    <location>
        <begin position="280"/>
        <end position="298"/>
    </location>
</feature>
<keyword evidence="3 4" id="KW-0472">Membrane</keyword>
<feature type="transmembrane region" description="Helical" evidence="4">
    <location>
        <begin position="366"/>
        <end position="385"/>
    </location>
</feature>
<feature type="transmembrane region" description="Helical" evidence="4">
    <location>
        <begin position="140"/>
        <end position="159"/>
    </location>
</feature>
<dbReference type="CDD" id="cd17324">
    <property type="entry name" value="MFS_NepI_like"/>
    <property type="match status" value="1"/>
</dbReference>
<feature type="transmembrane region" description="Helical" evidence="4">
    <location>
        <begin position="222"/>
        <end position="243"/>
    </location>
</feature>
<feature type="transmembrane region" description="Helical" evidence="4">
    <location>
        <begin position="171"/>
        <end position="190"/>
    </location>
</feature>
<feature type="transmembrane region" description="Helical" evidence="4">
    <location>
        <begin position="48"/>
        <end position="71"/>
    </location>
</feature>
<feature type="transmembrane region" description="Helical" evidence="4">
    <location>
        <begin position="106"/>
        <end position="128"/>
    </location>
</feature>
<keyword evidence="2 4" id="KW-1133">Transmembrane helix</keyword>
<gene>
    <name evidence="6" type="ORF">Bxe_A2698</name>
</gene>
<dbReference type="InterPro" id="IPR011701">
    <property type="entry name" value="MFS"/>
</dbReference>
<dbReference type="STRING" id="266265.Bxe_A2698"/>
<sequence>MSTEGRARVGSISVGGVVPQLAGACGIVAAGSYLAQPLTARIAVDLHLAPNLAGLVVTLSQIGYCMGLLFVSPLADRLENRRLLTVVLAASAASMLLAAFSPAGVWFLVAAAGIGVSSVAVQLIVAQAARLCDDASRGRVVGGVTSGLLWGILAAWPVANLLGDALGWRALFLLEAAAVLILIPWLRGVLPEWQSQTRMNYLQIVASLPRYWRRYGELRKRAAIQSLLFGVFSMTWTSLPMWLRDRYGFHATAIACFGLAGAAGALVAPLAGRLADRGRTFVTSIAATAAVAASGLLMCFDPPWWMLLIIVVGISGGVQASHVVSQRRVLALEPTAANRLNSLYVGGFFLGGAAGSALAMPLYRGHAAWVGIAGMLAGGLALVLAKSLRSS</sequence>
<dbReference type="PROSITE" id="PS51257">
    <property type="entry name" value="PROKAR_LIPOPROTEIN"/>
    <property type="match status" value="1"/>
</dbReference>
<evidence type="ECO:0000259" key="5">
    <source>
        <dbReference type="PROSITE" id="PS50850"/>
    </source>
</evidence>
<dbReference type="PATRIC" id="fig|266265.5.peg.1798"/>
<protein>
    <submittedName>
        <fullName evidence="6">Major facilitator family (MFS) transporter</fullName>
    </submittedName>
</protein>
<feature type="domain" description="Major facilitator superfamily (MFS) profile" evidence="5">
    <location>
        <begin position="1"/>
        <end position="391"/>
    </location>
</feature>
<dbReference type="AlphaFoldDB" id="Q140H6"/>
<evidence type="ECO:0000256" key="3">
    <source>
        <dbReference type="ARBA" id="ARBA00023136"/>
    </source>
</evidence>
<dbReference type="eggNOG" id="COG2814">
    <property type="taxonomic scope" value="Bacteria"/>
</dbReference>
<dbReference type="EMBL" id="CP000270">
    <property type="protein sequence ID" value="ABE30263.1"/>
    <property type="molecule type" value="Genomic_DNA"/>
</dbReference>
<dbReference type="OrthoDB" id="9815356at2"/>
<feature type="transmembrane region" description="Helical" evidence="4">
    <location>
        <begin position="83"/>
        <end position="100"/>
    </location>
</feature>
<dbReference type="Gene3D" id="1.20.1250.20">
    <property type="entry name" value="MFS general substrate transporter like domains"/>
    <property type="match status" value="1"/>
</dbReference>
<accession>Q140H6</accession>
<dbReference type="KEGG" id="bxe:Bxe_A2698"/>
<evidence type="ECO:0000256" key="1">
    <source>
        <dbReference type="ARBA" id="ARBA00022692"/>
    </source>
</evidence>
<dbReference type="KEGG" id="bxb:DR64_382"/>
<feature type="transmembrane region" description="Helical" evidence="4">
    <location>
        <begin position="12"/>
        <end position="36"/>
    </location>
</feature>
<feature type="transmembrane region" description="Helical" evidence="4">
    <location>
        <begin position="343"/>
        <end position="360"/>
    </location>
</feature>
<evidence type="ECO:0000256" key="2">
    <source>
        <dbReference type="ARBA" id="ARBA00022989"/>
    </source>
</evidence>
<evidence type="ECO:0000313" key="6">
    <source>
        <dbReference type="EMBL" id="ABE30263.1"/>
    </source>
</evidence>
<keyword evidence="7" id="KW-1185">Reference proteome</keyword>
<dbReference type="InterPro" id="IPR020846">
    <property type="entry name" value="MFS_dom"/>
</dbReference>
<dbReference type="GO" id="GO:0022857">
    <property type="term" value="F:transmembrane transporter activity"/>
    <property type="evidence" value="ECO:0007669"/>
    <property type="project" value="InterPro"/>
</dbReference>
<dbReference type="Pfam" id="PF07690">
    <property type="entry name" value="MFS_1"/>
    <property type="match status" value="1"/>
</dbReference>
<feature type="transmembrane region" description="Helical" evidence="4">
    <location>
        <begin position="249"/>
        <end position="268"/>
    </location>
</feature>
<reference evidence="6 7" key="1">
    <citation type="journal article" date="2006" name="Proc. Natl. Acad. Sci. U.S.A.">
        <title>Burkholderia xenovorans LB400 harbors a multi-replicon, 9.73-Mbp genome shaped for versatility.</title>
        <authorList>
            <person name="Chain P.S."/>
            <person name="Denef V.J."/>
            <person name="Konstantinidis K.T."/>
            <person name="Vergez L.M."/>
            <person name="Agullo L."/>
            <person name="Reyes V.L."/>
            <person name="Hauser L."/>
            <person name="Cordova M."/>
            <person name="Gomez L."/>
            <person name="Gonzalez M."/>
            <person name="Land M."/>
            <person name="Lao V."/>
            <person name="Larimer F."/>
            <person name="LiPuma J.J."/>
            <person name="Mahenthiralingam E."/>
            <person name="Malfatti S.A."/>
            <person name="Marx C.J."/>
            <person name="Parnell J.J."/>
            <person name="Ramette A."/>
            <person name="Richardson P."/>
            <person name="Seeger M."/>
            <person name="Smith D."/>
            <person name="Spilker T."/>
            <person name="Sul W.J."/>
            <person name="Tsoi T.V."/>
            <person name="Ulrich L.E."/>
            <person name="Zhulin I.B."/>
            <person name="Tiedje J.M."/>
        </authorList>
    </citation>
    <scope>NUCLEOTIDE SEQUENCE [LARGE SCALE GENOMIC DNA]</scope>
    <source>
        <strain evidence="6 7">LB400</strain>
    </source>
</reference>
<dbReference type="SUPFAM" id="SSF103473">
    <property type="entry name" value="MFS general substrate transporter"/>
    <property type="match status" value="1"/>
</dbReference>
<dbReference type="InterPro" id="IPR036259">
    <property type="entry name" value="MFS_trans_sf"/>
</dbReference>